<dbReference type="SUPFAM" id="SSF48403">
    <property type="entry name" value="Ankyrin repeat"/>
    <property type="match status" value="1"/>
</dbReference>
<dbReference type="InterPro" id="IPR001164">
    <property type="entry name" value="ArfGAP_dom"/>
</dbReference>
<dbReference type="InterPro" id="IPR011993">
    <property type="entry name" value="PH-like_dom_sf"/>
</dbReference>
<evidence type="ECO:0000259" key="9">
    <source>
        <dbReference type="PROSITE" id="PS50003"/>
    </source>
</evidence>
<name>A0A7M5VD33_9CNID</name>
<evidence type="ECO:0000256" key="6">
    <source>
        <dbReference type="ARBA" id="ARBA00023043"/>
    </source>
</evidence>
<evidence type="ECO:0000259" key="10">
    <source>
        <dbReference type="PROSITE" id="PS50115"/>
    </source>
</evidence>
<dbReference type="GeneID" id="136808644"/>
<evidence type="ECO:0000256" key="2">
    <source>
        <dbReference type="ARBA" id="ARBA00022468"/>
    </source>
</evidence>
<organism evidence="11 12">
    <name type="scientific">Clytia hemisphaerica</name>
    <dbReference type="NCBI Taxonomy" id="252671"/>
    <lineage>
        <taxon>Eukaryota</taxon>
        <taxon>Metazoa</taxon>
        <taxon>Cnidaria</taxon>
        <taxon>Hydrozoa</taxon>
        <taxon>Hydroidolina</taxon>
        <taxon>Leptothecata</taxon>
        <taxon>Obeliida</taxon>
        <taxon>Clytiidae</taxon>
        <taxon>Clytia</taxon>
    </lineage>
</organism>
<proteinExistence type="inferred from homology"/>
<keyword evidence="4 7" id="KW-0863">Zinc-finger</keyword>
<dbReference type="GO" id="GO:0005525">
    <property type="term" value="F:GTP binding"/>
    <property type="evidence" value="ECO:0007669"/>
    <property type="project" value="InterPro"/>
</dbReference>
<dbReference type="SUPFAM" id="SSF50729">
    <property type="entry name" value="PH domain-like"/>
    <property type="match status" value="1"/>
</dbReference>
<dbReference type="InterPro" id="IPR038508">
    <property type="entry name" value="ArfGAP_dom_sf"/>
</dbReference>
<dbReference type="InterPro" id="IPR051282">
    <property type="entry name" value="Arf-GAP_GTPase_ANK_PH"/>
</dbReference>
<dbReference type="GO" id="GO:0003924">
    <property type="term" value="F:GTPase activity"/>
    <property type="evidence" value="ECO:0007669"/>
    <property type="project" value="InterPro"/>
</dbReference>
<keyword evidence="3" id="KW-0479">Metal-binding</keyword>
<dbReference type="Gene3D" id="2.30.29.30">
    <property type="entry name" value="Pleckstrin-homology domain (PH domain)/Phosphotyrosine-binding domain (PTB)"/>
    <property type="match status" value="2"/>
</dbReference>
<evidence type="ECO:0000256" key="3">
    <source>
        <dbReference type="ARBA" id="ARBA00022723"/>
    </source>
</evidence>
<dbReference type="SMART" id="SM00233">
    <property type="entry name" value="PH"/>
    <property type="match status" value="1"/>
</dbReference>
<keyword evidence="12" id="KW-1185">Reference proteome</keyword>
<dbReference type="PANTHER" id="PTHR45819">
    <property type="entry name" value="CENTAURIN-GAMMA-1A"/>
    <property type="match status" value="1"/>
</dbReference>
<dbReference type="AlphaFoldDB" id="A0A7M5VD33"/>
<feature type="domain" description="PH" evidence="9">
    <location>
        <begin position="333"/>
        <end position="599"/>
    </location>
</feature>
<dbReference type="InterPro" id="IPR001806">
    <property type="entry name" value="Small_GTPase"/>
</dbReference>
<dbReference type="PROSITE" id="PS50115">
    <property type="entry name" value="ARFGAP"/>
    <property type="match status" value="1"/>
</dbReference>
<evidence type="ECO:0000256" key="8">
    <source>
        <dbReference type="SAM" id="MobiDB-lite"/>
    </source>
</evidence>
<dbReference type="EnsemblMetazoa" id="CLYHEMT007511.1">
    <property type="protein sequence ID" value="CLYHEMP007511.1"/>
    <property type="gene ID" value="CLYHEMG007511"/>
</dbReference>
<evidence type="ECO:0000313" key="12">
    <source>
        <dbReference type="Proteomes" id="UP000594262"/>
    </source>
</evidence>
<dbReference type="Gene3D" id="3.40.50.300">
    <property type="entry name" value="P-loop containing nucleotide triphosphate hydrolases"/>
    <property type="match status" value="1"/>
</dbReference>
<dbReference type="SMART" id="SM00173">
    <property type="entry name" value="RAS"/>
    <property type="match status" value="1"/>
</dbReference>
<feature type="region of interest" description="Disordered" evidence="8">
    <location>
        <begin position="280"/>
        <end position="323"/>
    </location>
</feature>
<evidence type="ECO:0000256" key="4">
    <source>
        <dbReference type="ARBA" id="ARBA00022771"/>
    </source>
</evidence>
<dbReference type="SUPFAM" id="SSF52540">
    <property type="entry name" value="P-loop containing nucleoside triphosphate hydrolases"/>
    <property type="match status" value="1"/>
</dbReference>
<reference evidence="11" key="1">
    <citation type="submission" date="2021-01" db="UniProtKB">
        <authorList>
            <consortium name="EnsemblMetazoa"/>
        </authorList>
    </citation>
    <scope>IDENTIFICATION</scope>
</reference>
<keyword evidence="2" id="KW-0343">GTPase activation</keyword>
<keyword evidence="6" id="KW-0040">ANK repeat</keyword>
<dbReference type="SMART" id="SM00105">
    <property type="entry name" value="ArfGap"/>
    <property type="match status" value="1"/>
</dbReference>
<dbReference type="InterPro" id="IPR027417">
    <property type="entry name" value="P-loop_NTPase"/>
</dbReference>
<dbReference type="SMART" id="SM00175">
    <property type="entry name" value="RAB"/>
    <property type="match status" value="1"/>
</dbReference>
<evidence type="ECO:0000313" key="11">
    <source>
        <dbReference type="EnsemblMetazoa" id="CLYHEMP007511.1"/>
    </source>
</evidence>
<keyword evidence="5" id="KW-0862">Zinc</keyword>
<evidence type="ECO:0000256" key="7">
    <source>
        <dbReference type="PROSITE-ProRule" id="PRU00288"/>
    </source>
</evidence>
<feature type="compositionally biased region" description="Polar residues" evidence="8">
    <location>
        <begin position="412"/>
        <end position="422"/>
    </location>
</feature>
<feature type="compositionally biased region" description="Basic and acidic residues" evidence="8">
    <location>
        <begin position="303"/>
        <end position="323"/>
    </location>
</feature>
<sequence>MPATSLINSHVTDLDFASREEERFNNFYEDILSLHELLDQIQNISLRRQFRDIINKVEDDFSNDVDFTTPRCCQYNTLRLGVIGGSLSGKSSLIQRYITGTNPKEDVMPGKHKKTVTIRGQSNLLLIRDETGPPDYFFSLWADAVVLVFSLSDEHSFNVISSYYAKMITYRNENTNLLPCILVGIKDDSIINDNLSDGGGNHPGVAETRVKKFISDHRKCPYFEVSLETGENVNEVFQTGAEKISILQNLTPGGGTSHDQLMSASFTSLNTLDSERGLGSSFNGSHSSFKKNKRRNTLFSLNAEKKEKLKEKEKEKEKEKDVTYDDIGSGRSIPIKQGNLYKRSSGSLKEWKKKFVVITDDQTFQYYPSMKNYMEDEHVKAFKLIHTTVKTPGKRGSKPSQSTPHKGHRRSLSTNNLLIPSPSKTPVPPETNQSSECFVISNNIANDTTDGGLVNMSNGSPTIHHDIPIGRTSSDGKDHGTSNNRATLSQDTYPIKKKYKHRNKSCELDYHPDTGGEVHSDVDGLLFSPATPVIKKKTHRRQKSFAASKESGLDGRATDTEDSDNQFTLVYYDGRTCDFECPTMEDRDAWVSAIETQILKAFELQKSKTDLTSNSKNENEVIPNSPCISDLLKSIPGNDQCADCGSKDAEWASLNLGILICIECCGVHRNLGSHLSRVRSVMLDDWPPETIRTMKSLGNKVANQIWEANLNSRQKITPTASREERDLWIASKYEKKEFLDSVPNNTSQELFNLVENEDVAGCYRLLISSTGKDVNQLTPWGGEGGKIQISPLHLSCLKGNAPITQLLLWYRADARLLDSEHFKPIHYAYKSKDKLVIDLLSQYAGPEDTPC</sequence>
<evidence type="ECO:0000256" key="1">
    <source>
        <dbReference type="ARBA" id="ARBA00005430"/>
    </source>
</evidence>
<dbReference type="InterPro" id="IPR001849">
    <property type="entry name" value="PH_domain"/>
</dbReference>
<accession>A0A7M5VD33</accession>
<evidence type="ECO:0000256" key="5">
    <source>
        <dbReference type="ARBA" id="ARBA00022833"/>
    </source>
</evidence>
<dbReference type="PANTHER" id="PTHR45819:SF5">
    <property type="entry name" value="CENTAURIN-GAMMA-1A"/>
    <property type="match status" value="1"/>
</dbReference>
<dbReference type="OrthoDB" id="6136903at2759"/>
<feature type="region of interest" description="Disordered" evidence="8">
    <location>
        <begin position="537"/>
        <end position="560"/>
    </location>
</feature>
<dbReference type="PRINTS" id="PR00405">
    <property type="entry name" value="REVINTRACTNG"/>
</dbReference>
<dbReference type="Pfam" id="PF00071">
    <property type="entry name" value="Ras"/>
    <property type="match status" value="1"/>
</dbReference>
<dbReference type="PROSITE" id="PS51419">
    <property type="entry name" value="RAB"/>
    <property type="match status" value="1"/>
</dbReference>
<dbReference type="Gene3D" id="1.25.40.20">
    <property type="entry name" value="Ankyrin repeat-containing domain"/>
    <property type="match status" value="1"/>
</dbReference>
<dbReference type="GO" id="GO:0005096">
    <property type="term" value="F:GTPase activator activity"/>
    <property type="evidence" value="ECO:0007669"/>
    <property type="project" value="UniProtKB-KW"/>
</dbReference>
<dbReference type="Proteomes" id="UP000594262">
    <property type="component" value="Unplaced"/>
</dbReference>
<dbReference type="SMART" id="SM00174">
    <property type="entry name" value="RHO"/>
    <property type="match status" value="1"/>
</dbReference>
<dbReference type="RefSeq" id="XP_066921293.1">
    <property type="nucleotide sequence ID" value="XM_067065192.1"/>
</dbReference>
<dbReference type="SUPFAM" id="SSF57863">
    <property type="entry name" value="ArfGap/RecO-like zinc finger"/>
    <property type="match status" value="1"/>
</dbReference>
<comment type="similarity">
    <text evidence="1">Belongs to the centaurin gamma-like family.</text>
</comment>
<dbReference type="FunFam" id="1.10.220.150:FF:000009">
    <property type="entry name" value="stromal membrane-associated protein 1 isoform X1"/>
    <property type="match status" value="1"/>
</dbReference>
<dbReference type="GO" id="GO:0008270">
    <property type="term" value="F:zinc ion binding"/>
    <property type="evidence" value="ECO:0007669"/>
    <property type="project" value="UniProtKB-KW"/>
</dbReference>
<feature type="region of interest" description="Disordered" evidence="8">
    <location>
        <begin position="388"/>
        <end position="434"/>
    </location>
</feature>
<protein>
    <submittedName>
        <fullName evidence="11">Uncharacterized protein</fullName>
    </submittedName>
</protein>
<feature type="domain" description="Arf-GAP" evidence="10">
    <location>
        <begin position="626"/>
        <end position="749"/>
    </location>
</feature>
<dbReference type="Pfam" id="PF01412">
    <property type="entry name" value="ArfGap"/>
    <property type="match status" value="1"/>
</dbReference>
<dbReference type="InterPro" id="IPR036770">
    <property type="entry name" value="Ankyrin_rpt-contain_sf"/>
</dbReference>
<dbReference type="Gene3D" id="1.10.220.150">
    <property type="entry name" value="Arf GTPase activating protein"/>
    <property type="match status" value="1"/>
</dbReference>
<dbReference type="InterPro" id="IPR037278">
    <property type="entry name" value="ARFGAP/RecO"/>
</dbReference>
<dbReference type="PROSITE" id="PS50003">
    <property type="entry name" value="PH_DOMAIN"/>
    <property type="match status" value="1"/>
</dbReference>